<feature type="transmembrane region" description="Helical" evidence="6">
    <location>
        <begin position="12"/>
        <end position="31"/>
    </location>
</feature>
<dbReference type="PANTHER" id="PTHR37693">
    <property type="entry name" value="PHOSPHATIDYLGLYCEROL LYSYLTRANSFERASE"/>
    <property type="match status" value="1"/>
</dbReference>
<feature type="transmembrane region" description="Helical" evidence="6">
    <location>
        <begin position="160"/>
        <end position="183"/>
    </location>
</feature>
<keyword evidence="8" id="KW-1185">Reference proteome</keyword>
<feature type="transmembrane region" description="Helical" evidence="6">
    <location>
        <begin position="235"/>
        <end position="258"/>
    </location>
</feature>
<comment type="catalytic activity">
    <reaction evidence="6">
        <text>L-lysyl-tRNA(Lys) + a 1,2-diacyl-sn-glycero-3-phospho-(1'-sn-glycerol) = a 1,2-diacyl-sn-glycero-3-phospho-1'-(3'-O-L-lysyl)-sn-glycerol + tRNA(Lys)</text>
        <dbReference type="Rhea" id="RHEA:10668"/>
        <dbReference type="Rhea" id="RHEA-COMP:9696"/>
        <dbReference type="Rhea" id="RHEA-COMP:9697"/>
        <dbReference type="ChEBI" id="CHEBI:64716"/>
        <dbReference type="ChEBI" id="CHEBI:75792"/>
        <dbReference type="ChEBI" id="CHEBI:78442"/>
        <dbReference type="ChEBI" id="CHEBI:78529"/>
        <dbReference type="EC" id="2.3.2.3"/>
    </reaction>
</comment>
<comment type="caution">
    <text evidence="7">The sequence shown here is derived from an EMBL/GenBank/DDBJ whole genome shotgun (WGS) entry which is preliminary data.</text>
</comment>
<feature type="transmembrane region" description="Helical" evidence="6">
    <location>
        <begin position="265"/>
        <end position="285"/>
    </location>
</feature>
<accession>A0ABS7DMK7</accession>
<evidence type="ECO:0000313" key="8">
    <source>
        <dbReference type="Proteomes" id="UP000719942"/>
    </source>
</evidence>
<dbReference type="Proteomes" id="UP000719942">
    <property type="component" value="Unassembled WGS sequence"/>
</dbReference>
<evidence type="ECO:0000256" key="6">
    <source>
        <dbReference type="RuleBase" id="RU363042"/>
    </source>
</evidence>
<sequence length="350" mass="39432">MAAKLRKAIRKNLFVIITLVLSAGILLYFLFTTDGIVALGEIVLKLKPQWLFLSILSAVLCWVLEGFVLNLLCIHLYPQWRFGRSFSVGMIGFLYSAVTPFSTGGQPMQIYTMRKMGMDTGKAGSIIAVKTLTYQVVMVLYSLVLVAMKLHFFQTSVSNFSFVTIIGLITNSTFIVLVMLFMISEMTTDKIVKTVIRFLHYLKLCRHPEERYARIHNQLEIFHDASKLMGKSTRLYVVVMSVTVVQITLNSLIPYFIYRSFNMNAAPITTMVAAQAFVAMVSAFVPLPGASGGAEGSFYIFFGMFFKSAIIPAILLWRIITYYFNILFGGIFAYVAEKKYNDPIVSEPNE</sequence>
<evidence type="ECO:0000256" key="2">
    <source>
        <dbReference type="ARBA" id="ARBA00022475"/>
    </source>
</evidence>
<dbReference type="Pfam" id="PF03706">
    <property type="entry name" value="LPG_synthase_TM"/>
    <property type="match status" value="1"/>
</dbReference>
<evidence type="ECO:0000313" key="7">
    <source>
        <dbReference type="EMBL" id="MBW7572523.1"/>
    </source>
</evidence>
<keyword evidence="6" id="KW-0808">Transferase</keyword>
<keyword evidence="3 6" id="KW-0812">Transmembrane</keyword>
<dbReference type="EMBL" id="JAGFNZ010000002">
    <property type="protein sequence ID" value="MBW7572523.1"/>
    <property type="molecule type" value="Genomic_DNA"/>
</dbReference>
<name>A0ABS7DMK7_9FIRM</name>
<dbReference type="InterPro" id="IPR022791">
    <property type="entry name" value="L-PG_synthase/AglD"/>
</dbReference>
<keyword evidence="6" id="KW-0443">Lipid metabolism</keyword>
<dbReference type="NCBIfam" id="TIGR00374">
    <property type="entry name" value="flippase-like domain"/>
    <property type="match status" value="1"/>
</dbReference>
<keyword evidence="2" id="KW-1003">Cell membrane</keyword>
<dbReference type="EC" id="2.3.2.3" evidence="6"/>
<feature type="transmembrane region" description="Helical" evidence="6">
    <location>
        <begin position="51"/>
        <end position="74"/>
    </location>
</feature>
<dbReference type="RefSeq" id="WP_219964922.1">
    <property type="nucleotide sequence ID" value="NZ_JAGFNZ010000002.1"/>
</dbReference>
<gene>
    <name evidence="6" type="primary">mprF</name>
    <name evidence="7" type="ORF">J5W02_06825</name>
</gene>
<evidence type="ECO:0000256" key="3">
    <source>
        <dbReference type="ARBA" id="ARBA00022692"/>
    </source>
</evidence>
<evidence type="ECO:0000256" key="4">
    <source>
        <dbReference type="ARBA" id="ARBA00022989"/>
    </source>
</evidence>
<feature type="transmembrane region" description="Helical" evidence="6">
    <location>
        <begin position="123"/>
        <end position="148"/>
    </location>
</feature>
<reference evidence="7 8" key="1">
    <citation type="submission" date="2021-03" db="EMBL/GenBank/DDBJ databases">
        <title>Caproiciproducens sp. nov. isolated from feces of cow.</title>
        <authorList>
            <person name="Choi J.-Y."/>
        </authorList>
    </citation>
    <scope>NUCLEOTIDE SEQUENCE [LARGE SCALE GENOMIC DNA]</scope>
    <source>
        <strain evidence="7 8">AGMB10547</strain>
    </source>
</reference>
<dbReference type="PANTHER" id="PTHR37693:SF1">
    <property type="entry name" value="INTEGRAL MEMBRANE PROTEIN"/>
    <property type="match status" value="1"/>
</dbReference>
<organism evidence="7 8">
    <name type="scientific">Caproiciproducens faecalis</name>
    <dbReference type="NCBI Taxonomy" id="2820301"/>
    <lineage>
        <taxon>Bacteria</taxon>
        <taxon>Bacillati</taxon>
        <taxon>Bacillota</taxon>
        <taxon>Clostridia</taxon>
        <taxon>Eubacteriales</taxon>
        <taxon>Acutalibacteraceae</taxon>
        <taxon>Caproiciproducens</taxon>
    </lineage>
</organism>
<protein>
    <recommendedName>
        <fullName evidence="6">Phosphatidylglycerol lysyltransferase</fullName>
        <ecNumber evidence="6">2.3.2.3</ecNumber>
    </recommendedName>
    <alternativeName>
        <fullName evidence="6">Lysylphosphatidylglycerol synthase</fullName>
    </alternativeName>
</protein>
<keyword evidence="4 6" id="KW-1133">Transmembrane helix</keyword>
<comment type="similarity">
    <text evidence="6">Belongs to the LPG synthase family.</text>
</comment>
<proteinExistence type="inferred from homology"/>
<comment type="function">
    <text evidence="6">Catalyzes the transfer of a lysyl group from L-lysyl-tRNA(Lys) to membrane-bound phosphatidylglycerol (PG), which produces lysylphosphatidylglycerol (LPG), a major component of the bacterial membrane with a positive net charge. LPG synthesis contributes to bacterial virulence as it is involved in the resistance mechanism against cationic antimicrobial peptides (CAMP) produces by the host's immune system (defensins, cathelicidins) and by the competing microorganisms.</text>
</comment>
<comment type="subcellular location">
    <subcellularLocation>
        <location evidence="1 6">Cell membrane</location>
        <topology evidence="1 6">Multi-pass membrane protein</topology>
    </subcellularLocation>
</comment>
<keyword evidence="5 6" id="KW-0472">Membrane</keyword>
<evidence type="ECO:0000256" key="1">
    <source>
        <dbReference type="ARBA" id="ARBA00004651"/>
    </source>
</evidence>
<keyword evidence="6" id="KW-0046">Antibiotic resistance</keyword>
<evidence type="ECO:0000256" key="5">
    <source>
        <dbReference type="ARBA" id="ARBA00023136"/>
    </source>
</evidence>